<dbReference type="InterPro" id="IPR045357">
    <property type="entry name" value="Aminopeptidase_N-like_N"/>
</dbReference>
<comment type="cofactor">
    <cofactor evidence="2">
        <name>Zn(2+)</name>
        <dbReference type="ChEBI" id="CHEBI:29105"/>
    </cofactor>
</comment>
<dbReference type="AlphaFoldDB" id="A0A1T2L1J0"/>
<dbReference type="InterPro" id="IPR001930">
    <property type="entry name" value="Peptidase_M1"/>
</dbReference>
<gene>
    <name evidence="18" type="ORF">BOW53_13595</name>
</gene>
<evidence type="ECO:0000259" key="16">
    <source>
        <dbReference type="Pfam" id="PF17432"/>
    </source>
</evidence>
<evidence type="ECO:0000256" key="10">
    <source>
        <dbReference type="ARBA" id="ARBA00022833"/>
    </source>
</evidence>
<dbReference type="Gene3D" id="3.30.2010.30">
    <property type="match status" value="1"/>
</dbReference>
<evidence type="ECO:0000256" key="11">
    <source>
        <dbReference type="ARBA" id="ARBA00023049"/>
    </source>
</evidence>
<accession>A0A1T2L1J0</accession>
<evidence type="ECO:0000256" key="3">
    <source>
        <dbReference type="ARBA" id="ARBA00010136"/>
    </source>
</evidence>
<sequence length="884" mass="99425">MADLQHPPKTIYLKDYTAPDYRIEQLSLQFELSEQETTVTSTLTISADYDQSGGVRPLRLDGADLQLISITLNDQLLTEADYSLEDEALLINSPPANFTLEVITRINPSANTALEGLYTSSGNFCTQCEAEGFRKITYFPDRPDVLTVYTTRIVADKASYPVLLSNGNLLEQGELDDGRHFAVWHDPFPKPSYLFALVAGDLAAVEDSFTTQSGREVAIRFYVQHGNEAKCDHAVASLKRAMHWDEQMFGREYDLDIYMVVAVDDFNMGAMENKGLNVFNSCFVLAQPESATDLDFVRVEAVIGHEYFHNWSGNRVTCRDWFQLSLKEGFTVFRDQQFTADMTARAVKRIDDVRVLRGHQFQEDAGPMSHPVRPDSYVEINNFYTLTVYNKGAEVVRMIHTLLGDASFRKGSDLYFERHDGEAVTTEDFIAAMEDASGADLSQFKRWYSQSGTPEIVVERSYDAEQMHYTLNVKQSCPPTAGQSEKQPFHVPLKMALLDTDGEPLPLQLKGEAEAGGIERVLDLTESEQQFTFINIPPEPVPSLLRGFSAPVKLKLDLSDQELAFLMGNDGDDFNRWDAGQQLSVKVMLRLLQVLKSGLQPTLDDALSSAFGKTLTDHSLDPALVAEALTLPAEGYVAEFVEVVDPQAIHVVREYLRRSLAFAHREALIKRYDELTDDGPYSTDAAAMGRRRLRNLCMSYLVELGNDEVRNMALNQFQRDQSMTDVMAALTALVHSGSPEQHSALSAFYERWKEDPLVLDKWFAVQASSPIPGVLDQVRALTNHDDFHLTNPNRVRSLVGTFCMRNPVRFHEANGSGYRFLADWVIRLNSLNPQIAARMLSPLGQWRRYDEGRQEAMKSQLARILEEPSLSKDVFEIASKSLKG</sequence>
<evidence type="ECO:0000256" key="8">
    <source>
        <dbReference type="ARBA" id="ARBA00022723"/>
    </source>
</evidence>
<evidence type="ECO:0000259" key="15">
    <source>
        <dbReference type="Pfam" id="PF11940"/>
    </source>
</evidence>
<dbReference type="GO" id="GO:0008237">
    <property type="term" value="F:metallopeptidase activity"/>
    <property type="evidence" value="ECO:0007669"/>
    <property type="project" value="UniProtKB-UniRule"/>
</dbReference>
<feature type="domain" description="Aminopeptidase N-like N-terminal" evidence="17">
    <location>
        <begin position="28"/>
        <end position="194"/>
    </location>
</feature>
<feature type="domain" description="Peptidase M1 alanyl aminopeptidase Ig-like fold" evidence="15">
    <location>
        <begin position="452"/>
        <end position="555"/>
    </location>
</feature>
<keyword evidence="7" id="KW-0645">Protease</keyword>
<dbReference type="PRINTS" id="PR00756">
    <property type="entry name" value="ALADIPTASE"/>
</dbReference>
<dbReference type="Pfam" id="PF01433">
    <property type="entry name" value="Peptidase_M1"/>
    <property type="match status" value="1"/>
</dbReference>
<dbReference type="Gene3D" id="1.25.50.10">
    <property type="entry name" value="Peptidase M1, alanyl aminopeptidase, C-terminal domain"/>
    <property type="match status" value="1"/>
</dbReference>
<evidence type="ECO:0000256" key="5">
    <source>
        <dbReference type="ARBA" id="ARBA00015611"/>
    </source>
</evidence>
<dbReference type="InterPro" id="IPR035414">
    <property type="entry name" value="Peptidase_M1_pepN_Ig-like"/>
</dbReference>
<evidence type="ECO:0000313" key="19">
    <source>
        <dbReference type="Proteomes" id="UP000191110"/>
    </source>
</evidence>
<feature type="domain" description="Peptidase M1 alanyl aminopeptidase C-terminal" evidence="16">
    <location>
        <begin position="560"/>
        <end position="883"/>
    </location>
</feature>
<comment type="catalytic activity">
    <reaction evidence="1">
        <text>Release of an N-terminal amino acid, Xaa-|-Yaa- from a peptide, amide or arylamide. Xaa is preferably Ala, but may be most amino acids including Pro (slow action). When a terminal hydrophobic residue is followed by a prolyl residue, the two may be released as an intact Xaa-Pro dipeptide.</text>
        <dbReference type="EC" id="3.4.11.2"/>
    </reaction>
</comment>
<dbReference type="InterPro" id="IPR024601">
    <property type="entry name" value="Peptidase_M1_pepN_C"/>
</dbReference>
<dbReference type="RefSeq" id="WP_078484634.1">
    <property type="nucleotide sequence ID" value="NZ_MPRL01000067.1"/>
</dbReference>
<evidence type="ECO:0000256" key="7">
    <source>
        <dbReference type="ARBA" id="ARBA00022670"/>
    </source>
</evidence>
<dbReference type="CDD" id="cd09600">
    <property type="entry name" value="M1_APN"/>
    <property type="match status" value="1"/>
</dbReference>
<evidence type="ECO:0000256" key="4">
    <source>
        <dbReference type="ARBA" id="ARBA00012564"/>
    </source>
</evidence>
<evidence type="ECO:0000256" key="1">
    <source>
        <dbReference type="ARBA" id="ARBA00000098"/>
    </source>
</evidence>
<dbReference type="EMBL" id="MPRL01000067">
    <property type="protein sequence ID" value="OOZ38934.1"/>
    <property type="molecule type" value="Genomic_DNA"/>
</dbReference>
<dbReference type="FunFam" id="2.60.40.1840:FF:000001">
    <property type="entry name" value="Aminopeptidase N"/>
    <property type="match status" value="1"/>
</dbReference>
<dbReference type="SUPFAM" id="SSF63737">
    <property type="entry name" value="Leukotriene A4 hydrolase N-terminal domain"/>
    <property type="match status" value="1"/>
</dbReference>
<keyword evidence="19" id="KW-1185">Reference proteome</keyword>
<dbReference type="EC" id="3.4.11.2" evidence="4 13"/>
<dbReference type="FunFam" id="1.10.390.10:FF:000002">
    <property type="entry name" value="Aminopeptidase N"/>
    <property type="match status" value="1"/>
</dbReference>
<dbReference type="InterPro" id="IPR027268">
    <property type="entry name" value="Peptidase_M4/M1_CTD_sf"/>
</dbReference>
<dbReference type="InterPro" id="IPR012779">
    <property type="entry name" value="Peptidase_M1_pepN"/>
</dbReference>
<evidence type="ECO:0000256" key="9">
    <source>
        <dbReference type="ARBA" id="ARBA00022801"/>
    </source>
</evidence>
<dbReference type="Pfam" id="PF17432">
    <property type="entry name" value="DUF3458_C"/>
    <property type="match status" value="1"/>
</dbReference>
<dbReference type="GO" id="GO:0006508">
    <property type="term" value="P:proteolysis"/>
    <property type="evidence" value="ECO:0007669"/>
    <property type="project" value="UniProtKB-UniRule"/>
</dbReference>
<dbReference type="Gene3D" id="1.10.390.10">
    <property type="entry name" value="Neutral Protease Domain 2"/>
    <property type="match status" value="1"/>
</dbReference>
<keyword evidence="9" id="KW-0378">Hydrolase</keyword>
<name>A0A1T2L1J0_9GAMM</name>
<keyword evidence="6 18" id="KW-0031">Aminopeptidase</keyword>
<dbReference type="Pfam" id="PF11940">
    <property type="entry name" value="DUF3458"/>
    <property type="match status" value="1"/>
</dbReference>
<reference evidence="18 19" key="1">
    <citation type="submission" date="2016-11" db="EMBL/GenBank/DDBJ databases">
        <title>Mixed transmission modes and dynamic genome evolution in an obligate animal-bacterial symbiosis.</title>
        <authorList>
            <person name="Russell S.L."/>
            <person name="Corbett-Detig R.B."/>
            <person name="Cavanaugh C.M."/>
        </authorList>
    </citation>
    <scope>NUCLEOTIDE SEQUENCE [LARGE SCALE GENOMIC DNA]</scope>
    <source>
        <strain evidence="18">Sveles-Q1</strain>
    </source>
</reference>
<feature type="domain" description="Peptidase M1 membrane alanine aminopeptidase" evidence="14">
    <location>
        <begin position="236"/>
        <end position="447"/>
    </location>
</feature>
<dbReference type="Gene3D" id="2.60.40.1840">
    <property type="match status" value="1"/>
</dbReference>
<evidence type="ECO:0000256" key="13">
    <source>
        <dbReference type="NCBIfam" id="TIGR02414"/>
    </source>
</evidence>
<evidence type="ECO:0000259" key="17">
    <source>
        <dbReference type="Pfam" id="PF17900"/>
    </source>
</evidence>
<dbReference type="FunFam" id="2.60.40.1730:FF:000005">
    <property type="entry name" value="Aminopeptidase N"/>
    <property type="match status" value="1"/>
</dbReference>
<dbReference type="GO" id="GO:0016285">
    <property type="term" value="F:alanyl aminopeptidase activity"/>
    <property type="evidence" value="ECO:0007669"/>
    <property type="project" value="UniProtKB-EC"/>
</dbReference>
<evidence type="ECO:0000256" key="2">
    <source>
        <dbReference type="ARBA" id="ARBA00001947"/>
    </source>
</evidence>
<evidence type="ECO:0000259" key="14">
    <source>
        <dbReference type="Pfam" id="PF01433"/>
    </source>
</evidence>
<dbReference type="InterPro" id="IPR038438">
    <property type="entry name" value="PepN_Ig-like_sf"/>
</dbReference>
<dbReference type="Pfam" id="PF17900">
    <property type="entry name" value="Peptidase_M1_N"/>
    <property type="match status" value="1"/>
</dbReference>
<evidence type="ECO:0000256" key="6">
    <source>
        <dbReference type="ARBA" id="ARBA00022438"/>
    </source>
</evidence>
<dbReference type="SUPFAM" id="SSF55486">
    <property type="entry name" value="Metalloproteases ('zincins'), catalytic domain"/>
    <property type="match status" value="1"/>
</dbReference>
<dbReference type="NCBIfam" id="TIGR02414">
    <property type="entry name" value="pepN_proteo"/>
    <property type="match status" value="1"/>
</dbReference>
<dbReference type="PANTHER" id="PTHR46322">
    <property type="entry name" value="PUROMYCIN-SENSITIVE AMINOPEPTIDASE"/>
    <property type="match status" value="1"/>
</dbReference>
<dbReference type="InterPro" id="IPR014782">
    <property type="entry name" value="Peptidase_M1_dom"/>
</dbReference>
<organism evidence="18 19">
    <name type="scientific">Solemya pervernicosa gill symbiont</name>
    <dbReference type="NCBI Taxonomy" id="642797"/>
    <lineage>
        <taxon>Bacteria</taxon>
        <taxon>Pseudomonadati</taxon>
        <taxon>Pseudomonadota</taxon>
        <taxon>Gammaproteobacteria</taxon>
        <taxon>sulfur-oxidizing symbionts</taxon>
    </lineage>
</organism>
<evidence type="ECO:0000256" key="12">
    <source>
        <dbReference type="ARBA" id="ARBA00059739"/>
    </source>
</evidence>
<keyword evidence="8" id="KW-0479">Metal-binding</keyword>
<comment type="caution">
    <text evidence="18">The sequence shown here is derived from an EMBL/GenBank/DDBJ whole genome shotgun (WGS) entry which is preliminary data.</text>
</comment>
<comment type="similarity">
    <text evidence="3">Belongs to the peptidase M1 family.</text>
</comment>
<keyword evidence="10" id="KW-0862">Zinc</keyword>
<dbReference type="Proteomes" id="UP000191110">
    <property type="component" value="Unassembled WGS sequence"/>
</dbReference>
<comment type="function">
    <text evidence="12">Aminopeptidase N is involved in the degradation of intracellular peptides generated by protein breakdown during normal growth as well as in response to nutrient starvation.</text>
</comment>
<dbReference type="GO" id="GO:0008270">
    <property type="term" value="F:zinc ion binding"/>
    <property type="evidence" value="ECO:0007669"/>
    <property type="project" value="InterPro"/>
</dbReference>
<dbReference type="InterPro" id="IPR042097">
    <property type="entry name" value="Aminopeptidase_N-like_N_sf"/>
</dbReference>
<dbReference type="InterPro" id="IPR037144">
    <property type="entry name" value="Peptidase_M1_pepN_C_sf"/>
</dbReference>
<keyword evidence="11" id="KW-0482">Metalloprotease</keyword>
<dbReference type="FunFam" id="3.30.2010.30:FF:000002">
    <property type="entry name" value="Putative aminopeptidase N"/>
    <property type="match status" value="1"/>
</dbReference>
<proteinExistence type="inferred from homology"/>
<protein>
    <recommendedName>
        <fullName evidence="5 13">Aminopeptidase N</fullName>
        <ecNumber evidence="4 13">3.4.11.2</ecNumber>
    </recommendedName>
</protein>
<evidence type="ECO:0000313" key="18">
    <source>
        <dbReference type="EMBL" id="OOZ38934.1"/>
    </source>
</evidence>
<dbReference type="OrthoDB" id="100605at2"/>
<dbReference type="Gene3D" id="2.60.40.1730">
    <property type="entry name" value="tricorn interacting facor f3 domain"/>
    <property type="match status" value="1"/>
</dbReference>
<dbReference type="PANTHER" id="PTHR46322:SF1">
    <property type="entry name" value="PUROMYCIN-SENSITIVE AMINOPEPTIDASE"/>
    <property type="match status" value="1"/>
</dbReference>